<accession>A0ACC3B2E3</accession>
<dbReference type="Proteomes" id="UP001177260">
    <property type="component" value="Unassembled WGS sequence"/>
</dbReference>
<dbReference type="EMBL" id="JAOPJF010000031">
    <property type="protein sequence ID" value="KAK1144335.1"/>
    <property type="molecule type" value="Genomic_DNA"/>
</dbReference>
<evidence type="ECO:0000313" key="1">
    <source>
        <dbReference type="EMBL" id="KAK1144335.1"/>
    </source>
</evidence>
<comment type="caution">
    <text evidence="1">The sequence shown here is derived from an EMBL/GenBank/DDBJ whole genome shotgun (WGS) entry which is preliminary data.</text>
</comment>
<evidence type="ECO:0000313" key="2">
    <source>
        <dbReference type="Proteomes" id="UP001177260"/>
    </source>
</evidence>
<gene>
    <name evidence="1" type="ORF">N8T08_005487</name>
</gene>
<sequence>MEPETLSRPQDEMLSFTLLNPTTSSTLTPRLGNLAITGRKTISTPHYIALTSRGAVPHIAHDVMQKQTAIGSLFFGLEDFIEKQNQKNKSPPIYRIPTESHESALRKFTCFPEDQLLVLGPRRVPPIPTPPMNTNNSVAIMTAFGFRQLEANQYVEAVQKLRPDIVVGLADLVVGQEPGYKRRGKMVDRTHAFTMHATDHLYGKAAPEDNRSRAAYFAPVLPLDNTEQMIYLDELESDLRPHIAGLALYESGSLSVLPDALGGLPRLLLSEPATPQDLLRQVSLGADLLTVPFIGMTSDAGVALEFTFPAPAEGKASEARPLGFDLWSSAHTFDTSPLVEGCQCYTCRNHHRAYIHHLLTAKEMLAWTLLQIHNHHTMDQFFLQIRESIQRGTFETEVQAFQRFYVSELPKQTGQGPRLRGHQIDPSKAHQPRRNPRGFGRLDDALEKFAESQSSVATPDTDASGLEAHGFATKQDS</sequence>
<keyword evidence="2" id="KW-1185">Reference proteome</keyword>
<name>A0ACC3B2E3_9EURO</name>
<protein>
    <submittedName>
        <fullName evidence="1">Uncharacterized protein</fullName>
    </submittedName>
</protein>
<reference evidence="1 2" key="1">
    <citation type="journal article" date="2023" name="ACS Omega">
        <title>Identification of the Neoaspergillic Acid Biosynthesis Gene Cluster by Establishing an In Vitro CRISPR-Ribonucleoprotein Genetic System in Aspergillus melleus.</title>
        <authorList>
            <person name="Yuan B."/>
            <person name="Grau M.F."/>
            <person name="Murata R.M."/>
            <person name="Torok T."/>
            <person name="Venkateswaran K."/>
            <person name="Stajich J.E."/>
            <person name="Wang C.C.C."/>
        </authorList>
    </citation>
    <scope>NUCLEOTIDE SEQUENCE [LARGE SCALE GENOMIC DNA]</scope>
    <source>
        <strain evidence="1 2">IMV 1140</strain>
    </source>
</reference>
<proteinExistence type="predicted"/>
<organism evidence="1 2">
    <name type="scientific">Aspergillus melleus</name>
    <dbReference type="NCBI Taxonomy" id="138277"/>
    <lineage>
        <taxon>Eukaryota</taxon>
        <taxon>Fungi</taxon>
        <taxon>Dikarya</taxon>
        <taxon>Ascomycota</taxon>
        <taxon>Pezizomycotina</taxon>
        <taxon>Eurotiomycetes</taxon>
        <taxon>Eurotiomycetidae</taxon>
        <taxon>Eurotiales</taxon>
        <taxon>Aspergillaceae</taxon>
        <taxon>Aspergillus</taxon>
        <taxon>Aspergillus subgen. Circumdati</taxon>
    </lineage>
</organism>